<dbReference type="GO" id="GO:0003735">
    <property type="term" value="F:structural constituent of ribosome"/>
    <property type="evidence" value="ECO:0007669"/>
    <property type="project" value="InterPro"/>
</dbReference>
<feature type="domain" description="Large ribosomal subunit protein eL14" evidence="5">
    <location>
        <begin position="451"/>
        <end position="526"/>
    </location>
</feature>
<reference evidence="6" key="1">
    <citation type="journal article" date="2020" name="Stud. Mycol.">
        <title>101 Dothideomycetes genomes: a test case for predicting lifestyles and emergence of pathogens.</title>
        <authorList>
            <person name="Haridas S."/>
            <person name="Albert R."/>
            <person name="Binder M."/>
            <person name="Bloem J."/>
            <person name="Labutti K."/>
            <person name="Salamov A."/>
            <person name="Andreopoulos B."/>
            <person name="Baker S."/>
            <person name="Barry K."/>
            <person name="Bills G."/>
            <person name="Bluhm B."/>
            <person name="Cannon C."/>
            <person name="Castanera R."/>
            <person name="Culley D."/>
            <person name="Daum C."/>
            <person name="Ezra D."/>
            <person name="Gonzalez J."/>
            <person name="Henrissat B."/>
            <person name="Kuo A."/>
            <person name="Liang C."/>
            <person name="Lipzen A."/>
            <person name="Lutzoni F."/>
            <person name="Magnuson J."/>
            <person name="Mondo S."/>
            <person name="Nolan M."/>
            <person name="Ohm R."/>
            <person name="Pangilinan J."/>
            <person name="Park H.-J."/>
            <person name="Ramirez L."/>
            <person name="Alfaro M."/>
            <person name="Sun H."/>
            <person name="Tritt A."/>
            <person name="Yoshinaga Y."/>
            <person name="Zwiers L.-H."/>
            <person name="Turgeon B."/>
            <person name="Goodwin S."/>
            <person name="Spatafora J."/>
            <person name="Crous P."/>
            <person name="Grigoriev I."/>
        </authorList>
    </citation>
    <scope>NUCLEOTIDE SEQUENCE</scope>
    <source>
        <strain evidence="6">CBS 123094</strain>
    </source>
</reference>
<dbReference type="InterPro" id="IPR008991">
    <property type="entry name" value="Translation_prot_SH3-like_sf"/>
</dbReference>
<sequence length="541" mass="61008">MTLTPVRIRGKKRKPGTKSTLSIVVSPSPSSPASTKRLRPTSTRPPKRTKMASNILSAKPTLQDLPTELLEIIFLYSGNISLPRACPSLALKLSSPTICMELFLQTFFYTVDHKAHIRLRHRTVTSDPALQSSLLTCRFVTWPFFLKYVQQARTALLKLRGKAWESTGVMIPDVSNISEMWPHQINLVDYLSFAEGFRIPEKLLHGPWTEDKTSLLYVLVALNGEIDWEGSLAGETAVEGIREAIREGNQRAVAALAVLLGIKQRITTEMVRFAIVECGCDLGIVKHLLFNAQILHFENPQDTLNFHDPAIWAWADRQTGAQGELIKDWLRDADSLSLQFYMDPERWREMVPFPYSGRRFNANSTFNHINRGFLRRLYKNYGRKITGARGRPQSVEMGDADITTSQWRLVEVGRVVLFASGPYSGKLATIVEIIDHKRVLVDGPSKDAFVPRHSSPLAILSLTPIVIPKLPRAAGNGAVKSLWEEANVEETFNGSSWAKSRAQISKRRQLTDFERFKVMKLRKQARYEVQKTLSKVRASAS</sequence>
<feature type="region of interest" description="Disordered" evidence="4">
    <location>
        <begin position="1"/>
        <end position="52"/>
    </location>
</feature>
<comment type="similarity">
    <text evidence="1">Belongs to the eukaryotic ribosomal protein eL14 family.</text>
</comment>
<dbReference type="PANTHER" id="PTHR11127">
    <property type="entry name" value="60S RIBOSOMAL PROTEIN L14"/>
    <property type="match status" value="1"/>
</dbReference>
<evidence type="ECO:0000256" key="2">
    <source>
        <dbReference type="ARBA" id="ARBA00022980"/>
    </source>
</evidence>
<dbReference type="GO" id="GO:0006412">
    <property type="term" value="P:translation"/>
    <property type="evidence" value="ECO:0007669"/>
    <property type="project" value="InterPro"/>
</dbReference>
<evidence type="ECO:0000259" key="5">
    <source>
        <dbReference type="Pfam" id="PF01929"/>
    </source>
</evidence>
<dbReference type="Gene3D" id="2.30.30.30">
    <property type="match status" value="1"/>
</dbReference>
<dbReference type="OrthoDB" id="1875589at2759"/>
<evidence type="ECO:0000313" key="7">
    <source>
        <dbReference type="Proteomes" id="UP000799779"/>
    </source>
</evidence>
<keyword evidence="3" id="KW-0687">Ribonucleoprotein</keyword>
<dbReference type="InterPro" id="IPR039660">
    <property type="entry name" value="Ribosomal_eL14"/>
</dbReference>
<organism evidence="6 7">
    <name type="scientific">Amniculicola lignicola CBS 123094</name>
    <dbReference type="NCBI Taxonomy" id="1392246"/>
    <lineage>
        <taxon>Eukaryota</taxon>
        <taxon>Fungi</taxon>
        <taxon>Dikarya</taxon>
        <taxon>Ascomycota</taxon>
        <taxon>Pezizomycotina</taxon>
        <taxon>Dothideomycetes</taxon>
        <taxon>Pleosporomycetidae</taxon>
        <taxon>Pleosporales</taxon>
        <taxon>Amniculicolaceae</taxon>
        <taxon>Amniculicola</taxon>
    </lineage>
</organism>
<dbReference type="Gene3D" id="6.10.250.2270">
    <property type="match status" value="1"/>
</dbReference>
<evidence type="ECO:0000256" key="3">
    <source>
        <dbReference type="ARBA" id="ARBA00023274"/>
    </source>
</evidence>
<evidence type="ECO:0000256" key="4">
    <source>
        <dbReference type="SAM" id="MobiDB-lite"/>
    </source>
</evidence>
<accession>A0A6A5WET9</accession>
<dbReference type="InterPro" id="IPR002784">
    <property type="entry name" value="Ribosomal_eL14_dom"/>
</dbReference>
<evidence type="ECO:0000256" key="1">
    <source>
        <dbReference type="ARBA" id="ARBA00006592"/>
    </source>
</evidence>
<proteinExistence type="inferred from homology"/>
<keyword evidence="2" id="KW-0689">Ribosomal protein</keyword>
<dbReference type="EMBL" id="ML977610">
    <property type="protein sequence ID" value="KAF1997675.1"/>
    <property type="molecule type" value="Genomic_DNA"/>
</dbReference>
<keyword evidence="7" id="KW-1185">Reference proteome</keyword>
<name>A0A6A5WET9_9PLEO</name>
<dbReference type="InterPro" id="IPR014722">
    <property type="entry name" value="Rib_uL2_dom2"/>
</dbReference>
<protein>
    <recommendedName>
        <fullName evidence="5">Large ribosomal subunit protein eL14 domain-containing protein</fullName>
    </recommendedName>
</protein>
<dbReference type="CDD" id="cd23702">
    <property type="entry name" value="eL14"/>
    <property type="match status" value="1"/>
</dbReference>
<dbReference type="Pfam" id="PF01929">
    <property type="entry name" value="Ribosomal_L14e"/>
    <property type="match status" value="1"/>
</dbReference>
<dbReference type="AlphaFoldDB" id="A0A6A5WET9"/>
<dbReference type="GO" id="GO:0022625">
    <property type="term" value="C:cytosolic large ribosomal subunit"/>
    <property type="evidence" value="ECO:0007669"/>
    <property type="project" value="TreeGrafter"/>
</dbReference>
<dbReference type="GO" id="GO:0042273">
    <property type="term" value="P:ribosomal large subunit biogenesis"/>
    <property type="evidence" value="ECO:0007669"/>
    <property type="project" value="TreeGrafter"/>
</dbReference>
<dbReference type="SUPFAM" id="SSF50104">
    <property type="entry name" value="Translation proteins SH3-like domain"/>
    <property type="match status" value="1"/>
</dbReference>
<gene>
    <name evidence="6" type="ORF">P154DRAFT_440526</name>
</gene>
<dbReference type="PANTHER" id="PTHR11127:SF2">
    <property type="entry name" value="LARGE RIBOSOMAL SUBUNIT PROTEIN EL14"/>
    <property type="match status" value="1"/>
</dbReference>
<evidence type="ECO:0000313" key="6">
    <source>
        <dbReference type="EMBL" id="KAF1997675.1"/>
    </source>
</evidence>
<dbReference type="GO" id="GO:0003723">
    <property type="term" value="F:RNA binding"/>
    <property type="evidence" value="ECO:0007669"/>
    <property type="project" value="InterPro"/>
</dbReference>
<dbReference type="Proteomes" id="UP000799779">
    <property type="component" value="Unassembled WGS sequence"/>
</dbReference>